<evidence type="ECO:0000313" key="2">
    <source>
        <dbReference type="EMBL" id="KUM48632.1"/>
    </source>
</evidence>
<gene>
    <name evidence="2" type="ORF">ABT39_MTgene4647</name>
</gene>
<name>A0A101M0E4_PICGL</name>
<feature type="region of interest" description="Disordered" evidence="1">
    <location>
        <begin position="277"/>
        <end position="299"/>
    </location>
</feature>
<feature type="compositionally biased region" description="Basic and acidic residues" evidence="1">
    <location>
        <begin position="284"/>
        <end position="299"/>
    </location>
</feature>
<feature type="compositionally biased region" description="Polar residues" evidence="1">
    <location>
        <begin position="192"/>
        <end position="208"/>
    </location>
</feature>
<accession>A0A101M0E4</accession>
<organism evidence="2">
    <name type="scientific">Picea glauca</name>
    <name type="common">White spruce</name>
    <name type="synonym">Pinus glauca</name>
    <dbReference type="NCBI Taxonomy" id="3330"/>
    <lineage>
        <taxon>Eukaryota</taxon>
        <taxon>Viridiplantae</taxon>
        <taxon>Streptophyta</taxon>
        <taxon>Embryophyta</taxon>
        <taxon>Tracheophyta</taxon>
        <taxon>Spermatophyta</taxon>
        <taxon>Pinopsida</taxon>
        <taxon>Pinidae</taxon>
        <taxon>Conifers I</taxon>
        <taxon>Pinales</taxon>
        <taxon>Pinaceae</taxon>
        <taxon>Picea</taxon>
    </lineage>
</organism>
<geneLocation type="mitochondrion" evidence="2"/>
<sequence length="299" mass="33281">MFVTFTMKSTLNAIASSPGVIHHTTLLNRRPPHIRGAELHTLQRGASTPPYPSQSFEPTHTHFCGKTHTHPEQDKNSTRLSWEGLIYPLPFSGGWNLPLLPSLPKPVNNTTPHYFQPVQGKNTHIQHKKASPHTSLISYSYPIGSHTGVTTHAIQPAIEGRQIPGYTHTPLASNAYTHASPFLLQPTSQYIQTSKAGNPSTHARTSSLPGKHMQCTHQGSAFKLGLHASYHRIHGRKASRPCYDYLGATPIPTIGLITSCHRRPSRQASRDYLLPYTQGLDPSYHPREDMQGREHYTHN</sequence>
<dbReference type="AlphaFoldDB" id="A0A101M0E4"/>
<feature type="region of interest" description="Disordered" evidence="1">
    <location>
        <begin position="192"/>
        <end position="212"/>
    </location>
</feature>
<protein>
    <submittedName>
        <fullName evidence="2">Uncharacterized protein</fullName>
    </submittedName>
</protein>
<dbReference type="EMBL" id="LKAM01000005">
    <property type="protein sequence ID" value="KUM48632.1"/>
    <property type="molecule type" value="Genomic_DNA"/>
</dbReference>
<comment type="caution">
    <text evidence="2">The sequence shown here is derived from an EMBL/GenBank/DDBJ whole genome shotgun (WGS) entry which is preliminary data.</text>
</comment>
<keyword evidence="2" id="KW-0496">Mitochondrion</keyword>
<reference evidence="2" key="1">
    <citation type="journal article" date="2015" name="Genome Biol. Evol.">
        <title>Organellar Genomes of White Spruce (Picea glauca): Assembly and Annotation.</title>
        <authorList>
            <person name="Jackman S.D."/>
            <person name="Warren R.L."/>
            <person name="Gibb E.A."/>
            <person name="Vandervalk B.P."/>
            <person name="Mohamadi H."/>
            <person name="Chu J."/>
            <person name="Raymond A."/>
            <person name="Pleasance S."/>
            <person name="Coope R."/>
            <person name="Wildung M.R."/>
            <person name="Ritland C.E."/>
            <person name="Bousquet J."/>
            <person name="Jones S.J."/>
            <person name="Bohlmann J."/>
            <person name="Birol I."/>
        </authorList>
    </citation>
    <scope>NUCLEOTIDE SEQUENCE [LARGE SCALE GENOMIC DNA]</scope>
    <source>
        <tissue evidence="2">Flushing bud</tissue>
    </source>
</reference>
<evidence type="ECO:0000256" key="1">
    <source>
        <dbReference type="SAM" id="MobiDB-lite"/>
    </source>
</evidence>
<proteinExistence type="predicted"/>